<keyword evidence="3" id="KW-1185">Reference proteome</keyword>
<evidence type="ECO:0000256" key="1">
    <source>
        <dbReference type="SAM" id="MobiDB-lite"/>
    </source>
</evidence>
<organism evidence="2 3">
    <name type="scientific">Bacillus hominis</name>
    <dbReference type="NCBI Taxonomy" id="2817478"/>
    <lineage>
        <taxon>Bacteria</taxon>
        <taxon>Bacillati</taxon>
        <taxon>Bacillota</taxon>
        <taxon>Bacilli</taxon>
        <taxon>Bacillales</taxon>
        <taxon>Bacillaceae</taxon>
        <taxon>Bacillus</taxon>
        <taxon>Bacillus cereus group</taxon>
    </lineage>
</organism>
<evidence type="ECO:0000313" key="2">
    <source>
        <dbReference type="EMBL" id="MDM5437446.1"/>
    </source>
</evidence>
<dbReference type="Proteomes" id="UP001224139">
    <property type="component" value="Unassembled WGS sequence"/>
</dbReference>
<name>A0ABT7R3D8_9BACI</name>
<sequence length="40" mass="4570">MGYSKSDIQKIEPFFNSKQTQSGANVKFKDEPGKHNKLKN</sequence>
<reference evidence="2 3" key="1">
    <citation type="submission" date="2023-06" db="EMBL/GenBank/DDBJ databases">
        <title>Comparative genomics of Bacillaceae isolates and their secondary metabolite potential.</title>
        <authorList>
            <person name="Song L."/>
            <person name="Nielsen L.J."/>
            <person name="Mohite O."/>
            <person name="Xu X."/>
            <person name="Weber T."/>
            <person name="Kovacs A.T."/>
        </authorList>
    </citation>
    <scope>NUCLEOTIDE SEQUENCE [LARGE SCALE GENOMIC DNA]</scope>
    <source>
        <strain evidence="2 3">DX2.1</strain>
    </source>
</reference>
<dbReference type="EMBL" id="JAUCFG010000002">
    <property type="protein sequence ID" value="MDM5437446.1"/>
    <property type="molecule type" value="Genomic_DNA"/>
</dbReference>
<comment type="caution">
    <text evidence="2">The sequence shown here is derived from an EMBL/GenBank/DDBJ whole genome shotgun (WGS) entry which is preliminary data.</text>
</comment>
<gene>
    <name evidence="2" type="ORF">QUG02_04720</name>
</gene>
<accession>A0ABT7R3D8</accession>
<feature type="region of interest" description="Disordered" evidence="1">
    <location>
        <begin position="1"/>
        <end position="40"/>
    </location>
</feature>
<proteinExistence type="predicted"/>
<protein>
    <submittedName>
        <fullName evidence="2">DUF3139 domain-containing protein</fullName>
    </submittedName>
</protein>
<evidence type="ECO:0000313" key="3">
    <source>
        <dbReference type="Proteomes" id="UP001224139"/>
    </source>
</evidence>